<dbReference type="InterPro" id="IPR049227">
    <property type="entry name" value="DUF6824"/>
</dbReference>
<evidence type="ECO:0000313" key="2">
    <source>
        <dbReference type="EMBL" id="CAB9509374.1"/>
    </source>
</evidence>
<feature type="domain" description="DUF6824" evidence="1">
    <location>
        <begin position="32"/>
        <end position="109"/>
    </location>
</feature>
<reference evidence="2" key="1">
    <citation type="submission" date="2020-06" db="EMBL/GenBank/DDBJ databases">
        <authorList>
            <consortium name="Plant Systems Biology data submission"/>
        </authorList>
    </citation>
    <scope>NUCLEOTIDE SEQUENCE</scope>
    <source>
        <strain evidence="2">D6</strain>
    </source>
</reference>
<gene>
    <name evidence="2" type="ORF">SEMRO_387_G132130.1</name>
</gene>
<dbReference type="Pfam" id="PF20710">
    <property type="entry name" value="DUF6824"/>
    <property type="match status" value="1"/>
</dbReference>
<protein>
    <recommendedName>
        <fullName evidence="1">DUF6824 domain-containing protein</fullName>
    </recommendedName>
</protein>
<keyword evidence="3" id="KW-1185">Reference proteome</keyword>
<dbReference type="AlphaFoldDB" id="A0A9N8E0F8"/>
<organism evidence="2 3">
    <name type="scientific">Seminavis robusta</name>
    <dbReference type="NCBI Taxonomy" id="568900"/>
    <lineage>
        <taxon>Eukaryota</taxon>
        <taxon>Sar</taxon>
        <taxon>Stramenopiles</taxon>
        <taxon>Ochrophyta</taxon>
        <taxon>Bacillariophyta</taxon>
        <taxon>Bacillariophyceae</taxon>
        <taxon>Bacillariophycidae</taxon>
        <taxon>Naviculales</taxon>
        <taxon>Naviculaceae</taxon>
        <taxon>Seminavis</taxon>
    </lineage>
</organism>
<name>A0A9N8E0F8_9STRA</name>
<evidence type="ECO:0000313" key="3">
    <source>
        <dbReference type="Proteomes" id="UP001153069"/>
    </source>
</evidence>
<dbReference type="Proteomes" id="UP001153069">
    <property type="component" value="Unassembled WGS sequence"/>
</dbReference>
<sequence>MNKNYFDGNAHTYANPNGKRMLHPSFRPGPYDVICARGKQAFDHVGNKRFRAIVRMNRDAYVDALTKYHKSQIVSKISNSIRHASPDGGFVKLIHNRWHEVGDRPAKVRTELA</sequence>
<comment type="caution">
    <text evidence="2">The sequence shown here is derived from an EMBL/GenBank/DDBJ whole genome shotgun (WGS) entry which is preliminary data.</text>
</comment>
<proteinExistence type="predicted"/>
<evidence type="ECO:0000259" key="1">
    <source>
        <dbReference type="Pfam" id="PF20710"/>
    </source>
</evidence>
<dbReference type="OrthoDB" id="45046at2759"/>
<dbReference type="EMBL" id="CAICTM010000386">
    <property type="protein sequence ID" value="CAB9509374.1"/>
    <property type="molecule type" value="Genomic_DNA"/>
</dbReference>
<accession>A0A9N8E0F8</accession>